<dbReference type="InterPro" id="IPR020449">
    <property type="entry name" value="Tscrpt_reg_AraC-type_HTH"/>
</dbReference>
<keyword evidence="6" id="KW-1185">Reference proteome</keyword>
<dbReference type="PANTHER" id="PTHR43280:SF28">
    <property type="entry name" value="HTH-TYPE TRANSCRIPTIONAL ACTIVATOR RHAS"/>
    <property type="match status" value="1"/>
</dbReference>
<dbReference type="InterPro" id="IPR014710">
    <property type="entry name" value="RmlC-like_jellyroll"/>
</dbReference>
<dbReference type="Pfam" id="PF02311">
    <property type="entry name" value="AraC_binding"/>
    <property type="match status" value="1"/>
</dbReference>
<dbReference type="Pfam" id="PF12833">
    <property type="entry name" value="HTH_18"/>
    <property type="match status" value="1"/>
</dbReference>
<dbReference type="SMART" id="SM00342">
    <property type="entry name" value="HTH_ARAC"/>
    <property type="match status" value="1"/>
</dbReference>
<gene>
    <name evidence="5" type="ORF">J2S11_000635</name>
</gene>
<dbReference type="Gene3D" id="1.10.10.60">
    <property type="entry name" value="Homeodomain-like"/>
    <property type="match status" value="2"/>
</dbReference>
<dbReference type="SUPFAM" id="SSF46689">
    <property type="entry name" value="Homeodomain-like"/>
    <property type="match status" value="2"/>
</dbReference>
<dbReference type="PRINTS" id="PR00032">
    <property type="entry name" value="HTHARAC"/>
</dbReference>
<dbReference type="Gene3D" id="2.60.120.10">
    <property type="entry name" value="Jelly Rolls"/>
    <property type="match status" value="1"/>
</dbReference>
<sequence length="288" mass="33815">MEPVRKTFDSEHEFPFFLAYKDTKTPNHELPDHLHDWYEIVYVYQGKGTFFIDQQLFQAEQGDIIIIPGNTIHRAVPAAENLITSTAIFFSPVLLQRSVFWDWASFLRLFHEARVKKNYRYHLDERDCVQLEDYLDQLRDEQQKEKVDQKQAIALLLQLVLVFLNRHCLNKEMTVRGSTAIGPTWINETLDYIEQRLEGELELTELAKQAAVSTAHFSRVFKELIGMNVTEYITTKRMIRAKNLLATTQENIALIAEKCGYNSMPHFYRTFKRMTGRTPSEYRNSSEH</sequence>
<accession>A0ABT9VV31</accession>
<evidence type="ECO:0000256" key="3">
    <source>
        <dbReference type="ARBA" id="ARBA00023163"/>
    </source>
</evidence>
<organism evidence="5 6">
    <name type="scientific">Caldalkalibacillus horti</name>
    <dbReference type="NCBI Taxonomy" id="77523"/>
    <lineage>
        <taxon>Bacteria</taxon>
        <taxon>Bacillati</taxon>
        <taxon>Bacillota</taxon>
        <taxon>Bacilli</taxon>
        <taxon>Bacillales</taxon>
        <taxon>Bacillaceae</taxon>
        <taxon>Caldalkalibacillus</taxon>
    </lineage>
</organism>
<keyword evidence="2" id="KW-0238">DNA-binding</keyword>
<dbReference type="InterPro" id="IPR037923">
    <property type="entry name" value="HTH-like"/>
</dbReference>
<evidence type="ECO:0000313" key="6">
    <source>
        <dbReference type="Proteomes" id="UP001235840"/>
    </source>
</evidence>
<keyword evidence="3" id="KW-0804">Transcription</keyword>
<evidence type="ECO:0000313" key="5">
    <source>
        <dbReference type="EMBL" id="MDQ0164735.1"/>
    </source>
</evidence>
<dbReference type="InterPro" id="IPR018060">
    <property type="entry name" value="HTH_AraC"/>
</dbReference>
<proteinExistence type="predicted"/>
<evidence type="ECO:0000256" key="2">
    <source>
        <dbReference type="ARBA" id="ARBA00023125"/>
    </source>
</evidence>
<dbReference type="Proteomes" id="UP001235840">
    <property type="component" value="Unassembled WGS sequence"/>
</dbReference>
<reference evidence="5 6" key="1">
    <citation type="submission" date="2023-07" db="EMBL/GenBank/DDBJ databases">
        <title>Genomic Encyclopedia of Type Strains, Phase IV (KMG-IV): sequencing the most valuable type-strain genomes for metagenomic binning, comparative biology and taxonomic classification.</title>
        <authorList>
            <person name="Goeker M."/>
        </authorList>
    </citation>
    <scope>NUCLEOTIDE SEQUENCE [LARGE SCALE GENOMIC DNA]</scope>
    <source>
        <strain evidence="5 6">DSM 12751</strain>
    </source>
</reference>
<dbReference type="PANTHER" id="PTHR43280">
    <property type="entry name" value="ARAC-FAMILY TRANSCRIPTIONAL REGULATOR"/>
    <property type="match status" value="1"/>
</dbReference>
<name>A0ABT9VV31_9BACI</name>
<dbReference type="InterPro" id="IPR003313">
    <property type="entry name" value="AraC-bd"/>
</dbReference>
<dbReference type="RefSeq" id="WP_307390788.1">
    <property type="nucleotide sequence ID" value="NZ_BAAADK010000018.1"/>
</dbReference>
<dbReference type="EMBL" id="JAUSTY010000002">
    <property type="protein sequence ID" value="MDQ0164735.1"/>
    <property type="molecule type" value="Genomic_DNA"/>
</dbReference>
<dbReference type="PROSITE" id="PS01124">
    <property type="entry name" value="HTH_ARAC_FAMILY_2"/>
    <property type="match status" value="1"/>
</dbReference>
<feature type="domain" description="HTH araC/xylS-type" evidence="4">
    <location>
        <begin position="187"/>
        <end position="285"/>
    </location>
</feature>
<evidence type="ECO:0000259" key="4">
    <source>
        <dbReference type="PROSITE" id="PS01124"/>
    </source>
</evidence>
<keyword evidence="1" id="KW-0805">Transcription regulation</keyword>
<protein>
    <submittedName>
        <fullName evidence="5">AraC-like DNA-binding protein</fullName>
    </submittedName>
</protein>
<dbReference type="SUPFAM" id="SSF51215">
    <property type="entry name" value="Regulatory protein AraC"/>
    <property type="match status" value="1"/>
</dbReference>
<comment type="caution">
    <text evidence="5">The sequence shown here is derived from an EMBL/GenBank/DDBJ whole genome shotgun (WGS) entry which is preliminary data.</text>
</comment>
<evidence type="ECO:0000256" key="1">
    <source>
        <dbReference type="ARBA" id="ARBA00023015"/>
    </source>
</evidence>
<dbReference type="InterPro" id="IPR009057">
    <property type="entry name" value="Homeodomain-like_sf"/>
</dbReference>